<protein>
    <submittedName>
        <fullName evidence="1">Uncharacterized protein</fullName>
    </submittedName>
</protein>
<dbReference type="Proteomes" id="UP000245119">
    <property type="component" value="Linkage Group LG3"/>
</dbReference>
<name>A0A2T7PMF1_POMCA</name>
<reference evidence="1 2" key="1">
    <citation type="submission" date="2018-04" db="EMBL/GenBank/DDBJ databases">
        <title>The genome of golden apple snail Pomacea canaliculata provides insight into stress tolerance and invasive adaptation.</title>
        <authorList>
            <person name="Liu C."/>
            <person name="Liu B."/>
            <person name="Ren Y."/>
            <person name="Zhang Y."/>
            <person name="Wang H."/>
            <person name="Li S."/>
            <person name="Jiang F."/>
            <person name="Yin L."/>
            <person name="Zhang G."/>
            <person name="Qian W."/>
            <person name="Fan W."/>
        </authorList>
    </citation>
    <scope>NUCLEOTIDE SEQUENCE [LARGE SCALE GENOMIC DNA]</scope>
    <source>
        <strain evidence="1">SZHN2017</strain>
        <tissue evidence="1">Muscle</tissue>
    </source>
</reference>
<evidence type="ECO:0000313" key="1">
    <source>
        <dbReference type="EMBL" id="PVD34557.1"/>
    </source>
</evidence>
<keyword evidence="2" id="KW-1185">Reference proteome</keyword>
<sequence length="81" mass="7929">MGVGVGNSCHLLSHRVVHNVASAVAVDSAAAAAAMRVAVPCQCLGLASMLGRASGTALPAFGQHLCFASDSQVHGSGGGTR</sequence>
<evidence type="ECO:0000313" key="2">
    <source>
        <dbReference type="Proteomes" id="UP000245119"/>
    </source>
</evidence>
<gene>
    <name evidence="1" type="ORF">C0Q70_05833</name>
</gene>
<proteinExistence type="predicted"/>
<comment type="caution">
    <text evidence="1">The sequence shown here is derived from an EMBL/GenBank/DDBJ whole genome shotgun (WGS) entry which is preliminary data.</text>
</comment>
<accession>A0A2T7PMF1</accession>
<organism evidence="1 2">
    <name type="scientific">Pomacea canaliculata</name>
    <name type="common">Golden apple snail</name>
    <dbReference type="NCBI Taxonomy" id="400727"/>
    <lineage>
        <taxon>Eukaryota</taxon>
        <taxon>Metazoa</taxon>
        <taxon>Spiralia</taxon>
        <taxon>Lophotrochozoa</taxon>
        <taxon>Mollusca</taxon>
        <taxon>Gastropoda</taxon>
        <taxon>Caenogastropoda</taxon>
        <taxon>Architaenioglossa</taxon>
        <taxon>Ampullarioidea</taxon>
        <taxon>Ampullariidae</taxon>
        <taxon>Pomacea</taxon>
    </lineage>
</organism>
<dbReference type="AlphaFoldDB" id="A0A2T7PMF1"/>
<dbReference type="EMBL" id="PZQS01000003">
    <property type="protein sequence ID" value="PVD34557.1"/>
    <property type="molecule type" value="Genomic_DNA"/>
</dbReference>